<feature type="repeat" description="WD" evidence="11">
    <location>
        <begin position="236"/>
        <end position="269"/>
    </location>
</feature>
<comment type="similarity">
    <text evidence="9">Belongs to the WD repeat peroxin-7 family.</text>
</comment>
<evidence type="ECO:0000256" key="2">
    <source>
        <dbReference type="ARBA" id="ARBA00004514"/>
    </source>
</evidence>
<protein>
    <recommendedName>
        <fullName evidence="10">Peroxin-7</fullName>
    </recommendedName>
</protein>
<name>A0AAW0WJM7_CHEQU</name>
<keyword evidence="3" id="KW-0813">Transport</keyword>
<dbReference type="GO" id="GO:0005829">
    <property type="term" value="C:cytosol"/>
    <property type="evidence" value="ECO:0007669"/>
    <property type="project" value="UniProtKB-SubCell"/>
</dbReference>
<gene>
    <name evidence="12" type="ORF">OTU49_009565</name>
</gene>
<evidence type="ECO:0000256" key="7">
    <source>
        <dbReference type="ARBA" id="ARBA00022927"/>
    </source>
</evidence>
<evidence type="ECO:0000313" key="12">
    <source>
        <dbReference type="EMBL" id="KAK8727456.1"/>
    </source>
</evidence>
<keyword evidence="8" id="KW-0576">Peroxisome</keyword>
<evidence type="ECO:0000256" key="11">
    <source>
        <dbReference type="PROSITE-ProRule" id="PRU00221"/>
    </source>
</evidence>
<dbReference type="InterPro" id="IPR015943">
    <property type="entry name" value="WD40/YVTN_repeat-like_dom_sf"/>
</dbReference>
<keyword evidence="7" id="KW-0653">Protein transport</keyword>
<dbReference type="AlphaFoldDB" id="A0AAW0WJM7"/>
<dbReference type="Pfam" id="PF00400">
    <property type="entry name" value="WD40"/>
    <property type="match status" value="4"/>
</dbReference>
<evidence type="ECO:0000256" key="9">
    <source>
        <dbReference type="ARBA" id="ARBA00024017"/>
    </source>
</evidence>
<dbReference type="PRINTS" id="PR00320">
    <property type="entry name" value="GPROTEINBRPT"/>
</dbReference>
<evidence type="ECO:0000256" key="3">
    <source>
        <dbReference type="ARBA" id="ARBA00022448"/>
    </source>
</evidence>
<proteinExistence type="inferred from homology"/>
<dbReference type="InterPro" id="IPR044536">
    <property type="entry name" value="PEX7"/>
</dbReference>
<dbReference type="GO" id="GO:0005782">
    <property type="term" value="C:peroxisomal matrix"/>
    <property type="evidence" value="ECO:0007669"/>
    <property type="project" value="UniProtKB-SubCell"/>
</dbReference>
<dbReference type="EMBL" id="JARKIK010000075">
    <property type="protein sequence ID" value="KAK8727457.1"/>
    <property type="molecule type" value="Genomic_DNA"/>
</dbReference>
<evidence type="ECO:0000256" key="8">
    <source>
        <dbReference type="ARBA" id="ARBA00023140"/>
    </source>
</evidence>
<dbReference type="PANTHER" id="PTHR46027:SF1">
    <property type="entry name" value="PEROXISOMAL TARGETING SIGNAL 2 RECEPTOR"/>
    <property type="match status" value="1"/>
</dbReference>
<evidence type="ECO:0000256" key="4">
    <source>
        <dbReference type="ARBA" id="ARBA00022490"/>
    </source>
</evidence>
<evidence type="ECO:0000256" key="10">
    <source>
        <dbReference type="ARBA" id="ARBA00032565"/>
    </source>
</evidence>
<dbReference type="InterPro" id="IPR001680">
    <property type="entry name" value="WD40_rpt"/>
</dbReference>
<dbReference type="GO" id="GO:0005053">
    <property type="term" value="F:peroxisome matrix targeting signal-2 binding"/>
    <property type="evidence" value="ECO:0007669"/>
    <property type="project" value="InterPro"/>
</dbReference>
<dbReference type="EMBL" id="JARKIK010000075">
    <property type="protein sequence ID" value="KAK8727456.1"/>
    <property type="molecule type" value="Genomic_DNA"/>
</dbReference>
<organism evidence="12 13">
    <name type="scientific">Cherax quadricarinatus</name>
    <name type="common">Australian red claw crayfish</name>
    <dbReference type="NCBI Taxonomy" id="27406"/>
    <lineage>
        <taxon>Eukaryota</taxon>
        <taxon>Metazoa</taxon>
        <taxon>Ecdysozoa</taxon>
        <taxon>Arthropoda</taxon>
        <taxon>Crustacea</taxon>
        <taxon>Multicrustacea</taxon>
        <taxon>Malacostraca</taxon>
        <taxon>Eumalacostraca</taxon>
        <taxon>Eucarida</taxon>
        <taxon>Decapoda</taxon>
        <taxon>Pleocyemata</taxon>
        <taxon>Astacidea</taxon>
        <taxon>Parastacoidea</taxon>
        <taxon>Parastacidae</taxon>
        <taxon>Cherax</taxon>
    </lineage>
</organism>
<dbReference type="Gene3D" id="2.130.10.10">
    <property type="entry name" value="YVTN repeat-like/Quinoprotein amine dehydrogenase"/>
    <property type="match status" value="1"/>
</dbReference>
<sequence>MSDDNVRILRTPGHHGYGVKFSPFNPNLVAVATGQNFGLLGRGKLILSDLCLPDDGVVSSCEWSDALFDLTWSEQSPNNIVTASGDGTLHLWDTANPQAPLMVYQEHLKEVYSVDWSQTQDYQVFVSASWDTTLKLWDPNRSRSLMTMTGHEALVYQAVWSPHLSGCIASVAGDGILRIWNTKKNSQPSITIRVCEGEVLSCDWCKYNENVIATASTDANIYGWDLRQPTLPIFILFGHEYPVRRVKFSPFIETQLASASYDFTTRVWDHTAPSPCLEVMKNHTEFVYGLDLSNHKEGVMADCAWDQTVAIYHPGKPHLTPHEALQ</sequence>
<keyword evidence="13" id="KW-1185">Reference proteome</keyword>
<dbReference type="SMART" id="SM00320">
    <property type="entry name" value="WD40"/>
    <property type="match status" value="7"/>
</dbReference>
<dbReference type="InterPro" id="IPR020472">
    <property type="entry name" value="WD40_PAC1"/>
</dbReference>
<evidence type="ECO:0000256" key="1">
    <source>
        <dbReference type="ARBA" id="ARBA00004253"/>
    </source>
</evidence>
<reference evidence="12" key="2">
    <citation type="submission" date="2024-01" db="EMBL/GenBank/DDBJ databases">
        <authorList>
            <person name="He J."/>
            <person name="Wang M."/>
            <person name="Zheng J."/>
            <person name="Liu Z."/>
        </authorList>
    </citation>
    <scope>NUCLEOTIDE SEQUENCE</scope>
    <source>
        <strain evidence="12">ZL_2023a</strain>
        <tissue evidence="12">Muscle</tissue>
    </source>
</reference>
<dbReference type="Proteomes" id="UP001445076">
    <property type="component" value="Unassembled WGS sequence"/>
</dbReference>
<feature type="repeat" description="WD" evidence="11">
    <location>
        <begin position="104"/>
        <end position="147"/>
    </location>
</feature>
<dbReference type="PROSITE" id="PS50294">
    <property type="entry name" value="WD_REPEATS_REGION"/>
    <property type="match status" value="2"/>
</dbReference>
<keyword evidence="6" id="KW-0677">Repeat</keyword>
<evidence type="ECO:0000256" key="5">
    <source>
        <dbReference type="ARBA" id="ARBA00022574"/>
    </source>
</evidence>
<comment type="caution">
    <text evidence="12">The sequence shown here is derived from an EMBL/GenBank/DDBJ whole genome shotgun (WGS) entry which is preliminary data.</text>
</comment>
<dbReference type="GO" id="GO:0016558">
    <property type="term" value="P:protein import into peroxisome matrix"/>
    <property type="evidence" value="ECO:0007669"/>
    <property type="project" value="InterPro"/>
</dbReference>
<reference evidence="12 13" key="1">
    <citation type="journal article" date="2024" name="BMC Genomics">
        <title>Genome assembly of redclaw crayfish (Cherax quadricarinatus) provides insights into its immune adaptation and hypoxia tolerance.</title>
        <authorList>
            <person name="Liu Z."/>
            <person name="Zheng J."/>
            <person name="Li H."/>
            <person name="Fang K."/>
            <person name="Wang S."/>
            <person name="He J."/>
            <person name="Zhou D."/>
            <person name="Weng S."/>
            <person name="Chi M."/>
            <person name="Gu Z."/>
            <person name="He J."/>
            <person name="Li F."/>
            <person name="Wang M."/>
        </authorList>
    </citation>
    <scope>NUCLEOTIDE SEQUENCE [LARGE SCALE GENOMIC DNA]</scope>
    <source>
        <strain evidence="12">ZL_2023a</strain>
    </source>
</reference>
<dbReference type="PROSITE" id="PS50082">
    <property type="entry name" value="WD_REPEATS_2"/>
    <property type="match status" value="3"/>
</dbReference>
<comment type="subcellular location">
    <subcellularLocation>
        <location evidence="2">Cytoplasm</location>
        <location evidence="2">Cytosol</location>
    </subcellularLocation>
    <subcellularLocation>
        <location evidence="1">Peroxisome matrix</location>
    </subcellularLocation>
</comment>
<accession>A0AAW0WJM7</accession>
<evidence type="ECO:0000313" key="13">
    <source>
        <dbReference type="Proteomes" id="UP001445076"/>
    </source>
</evidence>
<dbReference type="PANTHER" id="PTHR46027">
    <property type="entry name" value="PEROXISOMAL TARGETING SIGNAL 2 RECEPTOR"/>
    <property type="match status" value="1"/>
</dbReference>
<evidence type="ECO:0000256" key="6">
    <source>
        <dbReference type="ARBA" id="ARBA00022737"/>
    </source>
</evidence>
<keyword evidence="5 11" id="KW-0853">WD repeat</keyword>
<feature type="repeat" description="WD" evidence="11">
    <location>
        <begin position="148"/>
        <end position="190"/>
    </location>
</feature>
<dbReference type="SUPFAM" id="SSF50978">
    <property type="entry name" value="WD40 repeat-like"/>
    <property type="match status" value="1"/>
</dbReference>
<dbReference type="InterPro" id="IPR036322">
    <property type="entry name" value="WD40_repeat_dom_sf"/>
</dbReference>
<keyword evidence="4" id="KW-0963">Cytoplasm</keyword>